<gene>
    <name evidence="3" type="ORF">ENSA7_69660</name>
</gene>
<feature type="region of interest" description="Disordered" evidence="1">
    <location>
        <begin position="27"/>
        <end position="49"/>
    </location>
</feature>
<evidence type="ECO:0008006" key="5">
    <source>
        <dbReference type="Google" id="ProtNLM"/>
    </source>
</evidence>
<proteinExistence type="predicted"/>
<dbReference type="AlphaFoldDB" id="A0A2S9XTG8"/>
<comment type="caution">
    <text evidence="3">The sequence shown here is derived from an EMBL/GenBank/DDBJ whole genome shotgun (WGS) entry which is preliminary data.</text>
</comment>
<dbReference type="EMBL" id="PVNL01000135">
    <property type="protein sequence ID" value="PRP96152.1"/>
    <property type="molecule type" value="Genomic_DNA"/>
</dbReference>
<dbReference type="PROSITE" id="PS51257">
    <property type="entry name" value="PROKAR_LIPOPROTEIN"/>
    <property type="match status" value="1"/>
</dbReference>
<feature type="chain" id="PRO_5015510210" description="Lipoprotein" evidence="2">
    <location>
        <begin position="27"/>
        <end position="241"/>
    </location>
</feature>
<evidence type="ECO:0000256" key="1">
    <source>
        <dbReference type="SAM" id="MobiDB-lite"/>
    </source>
</evidence>
<dbReference type="Proteomes" id="UP000238823">
    <property type="component" value="Unassembled WGS sequence"/>
</dbReference>
<evidence type="ECO:0000313" key="4">
    <source>
        <dbReference type="Proteomes" id="UP000238823"/>
    </source>
</evidence>
<sequence>MQTPKFTSILLIALMATAGLSLTACKKDGGGSKKKSERARWLNKPTTGTTEKDGKIIKIPGIEITFYTPDVLYVYKDCVEASHAPEGPDAKWIPLVRCSSPFEESSSDSDWDSDDEDEDEGGSRVLTIFVTDKSDMIINERSTASYKLQYEQAGFQVDSLNYFDEYLSKPGRRGIEVVAHTVDSDTGYPDQEIRRFMFPKDDVVFIAHVDYPYGQDRSGINSDWERILWNLQFNEDGPLFE</sequence>
<evidence type="ECO:0000313" key="3">
    <source>
        <dbReference type="EMBL" id="PRP96152.1"/>
    </source>
</evidence>
<feature type="compositionally biased region" description="Acidic residues" evidence="1">
    <location>
        <begin position="105"/>
        <end position="120"/>
    </location>
</feature>
<reference evidence="3 4" key="1">
    <citation type="submission" date="2018-03" db="EMBL/GenBank/DDBJ databases">
        <title>Draft Genome Sequences of the Obligatory Marine Myxobacteria Enhygromyxa salina SWB007.</title>
        <authorList>
            <person name="Poehlein A."/>
            <person name="Moghaddam J.A."/>
            <person name="Harms H."/>
            <person name="Alanjari M."/>
            <person name="Koenig G.M."/>
            <person name="Daniel R."/>
            <person name="Schaeberle T.F."/>
        </authorList>
    </citation>
    <scope>NUCLEOTIDE SEQUENCE [LARGE SCALE GENOMIC DNA]</scope>
    <source>
        <strain evidence="3 4">SWB007</strain>
    </source>
</reference>
<protein>
    <recommendedName>
        <fullName evidence="5">Lipoprotein</fullName>
    </recommendedName>
</protein>
<accession>A0A2S9XTG8</accession>
<evidence type="ECO:0000256" key="2">
    <source>
        <dbReference type="SAM" id="SignalP"/>
    </source>
</evidence>
<feature type="region of interest" description="Disordered" evidence="1">
    <location>
        <begin position="102"/>
        <end position="123"/>
    </location>
</feature>
<feature type="signal peptide" evidence="2">
    <location>
        <begin position="1"/>
        <end position="26"/>
    </location>
</feature>
<name>A0A2S9XTG8_9BACT</name>
<organism evidence="3 4">
    <name type="scientific">Enhygromyxa salina</name>
    <dbReference type="NCBI Taxonomy" id="215803"/>
    <lineage>
        <taxon>Bacteria</taxon>
        <taxon>Pseudomonadati</taxon>
        <taxon>Myxococcota</taxon>
        <taxon>Polyangia</taxon>
        <taxon>Nannocystales</taxon>
        <taxon>Nannocystaceae</taxon>
        <taxon>Enhygromyxa</taxon>
    </lineage>
</organism>
<keyword evidence="2" id="KW-0732">Signal</keyword>